<dbReference type="PROSITE" id="PS00463">
    <property type="entry name" value="ZN2_CY6_FUNGAL_1"/>
    <property type="match status" value="1"/>
</dbReference>
<dbReference type="CDD" id="cd00067">
    <property type="entry name" value="GAL4"/>
    <property type="match status" value="1"/>
</dbReference>
<evidence type="ECO:0000256" key="2">
    <source>
        <dbReference type="SAM" id="MobiDB-lite"/>
    </source>
</evidence>
<reference evidence="4 5" key="1">
    <citation type="submission" date="2019-04" db="EMBL/GenBank/DDBJ databases">
        <title>Comparative genomics and transcriptomics to analyze fruiting body development in filamentous ascomycetes.</title>
        <authorList>
            <consortium name="DOE Joint Genome Institute"/>
            <person name="Lutkenhaus R."/>
            <person name="Traeger S."/>
            <person name="Breuer J."/>
            <person name="Kuo A."/>
            <person name="Lipzen A."/>
            <person name="Pangilinan J."/>
            <person name="Dilworth D."/>
            <person name="Sandor L."/>
            <person name="Poggeler S."/>
            <person name="Barry K."/>
            <person name="Grigoriev I.V."/>
            <person name="Nowrousian M."/>
        </authorList>
    </citation>
    <scope>NUCLEOTIDE SEQUENCE [LARGE SCALE GENOMIC DNA]</scope>
    <source>
        <strain evidence="4 5">CBS 389.68</strain>
    </source>
</reference>
<organism evidence="4 5">
    <name type="scientific">Ascodesmis nigricans</name>
    <dbReference type="NCBI Taxonomy" id="341454"/>
    <lineage>
        <taxon>Eukaryota</taxon>
        <taxon>Fungi</taxon>
        <taxon>Dikarya</taxon>
        <taxon>Ascomycota</taxon>
        <taxon>Pezizomycotina</taxon>
        <taxon>Pezizomycetes</taxon>
        <taxon>Pezizales</taxon>
        <taxon>Ascodesmidaceae</taxon>
        <taxon>Ascodesmis</taxon>
    </lineage>
</organism>
<dbReference type="EMBL" id="ML220132">
    <property type="protein sequence ID" value="TGZ79332.1"/>
    <property type="molecule type" value="Genomic_DNA"/>
</dbReference>
<dbReference type="PANTHER" id="PTHR47784">
    <property type="entry name" value="STEROL UPTAKE CONTROL PROTEIN 2"/>
    <property type="match status" value="1"/>
</dbReference>
<dbReference type="InterPro" id="IPR021858">
    <property type="entry name" value="Fun_TF"/>
</dbReference>
<evidence type="ECO:0000259" key="3">
    <source>
        <dbReference type="PROSITE" id="PS50048"/>
    </source>
</evidence>
<dbReference type="SMART" id="SM00066">
    <property type="entry name" value="GAL4"/>
    <property type="match status" value="1"/>
</dbReference>
<keyword evidence="5" id="KW-1185">Reference proteome</keyword>
<sequence>MPSGSGSRRPHKKSRTGCPKCRKRRIKCDEIRPQCGNCTRHGVICDYPSMLSSSSPHSSGSAAQHPSPSTSLVSQQPPPHTDLILMHFYTQRTACTFSNIPVVQNLWQNEVPQIGYKFRFVMDSLLSIAALHMSTERGHSNTDFLSIAIKHHNAAVKGMSAELAHVHPANCEALLVTSCTILMYSFFIASMPTIPGVEVKPASWVLCLRGVNGIISLSYDWVIRGLIGDLLRPWFLSNESLDPEIDARITQLYTLSTDRTLPSAEELDDADVSSAYFHATSKLRKSFCGAESSNDHISNVFAWPIWVSEKFVELLQRNHPRALIIWAHYTVLLDELEFWWSEGIGDWEMGQVEQLLPPEWVHWLEWPKRRMREHRERMARNDDQKIIDSLIVPEMNFNEWVAV</sequence>
<dbReference type="GO" id="GO:0008270">
    <property type="term" value="F:zinc ion binding"/>
    <property type="evidence" value="ECO:0007669"/>
    <property type="project" value="InterPro"/>
</dbReference>
<protein>
    <recommendedName>
        <fullName evidence="3">Zn(2)-C6 fungal-type domain-containing protein</fullName>
    </recommendedName>
</protein>
<feature type="domain" description="Zn(2)-C6 fungal-type" evidence="3">
    <location>
        <begin position="17"/>
        <end position="47"/>
    </location>
</feature>
<evidence type="ECO:0000313" key="5">
    <source>
        <dbReference type="Proteomes" id="UP000298138"/>
    </source>
</evidence>
<dbReference type="FunCoup" id="A0A4S2MQ42">
    <property type="interactions" value="625"/>
</dbReference>
<gene>
    <name evidence="4" type="ORF">EX30DRAFT_111423</name>
</gene>
<dbReference type="PANTHER" id="PTHR47784:SF5">
    <property type="entry name" value="STEROL UPTAKE CONTROL PROTEIN 2"/>
    <property type="match status" value="1"/>
</dbReference>
<dbReference type="InterPro" id="IPR001138">
    <property type="entry name" value="Zn2Cys6_DnaBD"/>
</dbReference>
<feature type="region of interest" description="Disordered" evidence="2">
    <location>
        <begin position="55"/>
        <end position="77"/>
    </location>
</feature>
<dbReference type="Gene3D" id="4.10.240.10">
    <property type="entry name" value="Zn(2)-C6 fungal-type DNA-binding domain"/>
    <property type="match status" value="1"/>
</dbReference>
<feature type="compositionally biased region" description="Low complexity" evidence="2">
    <location>
        <begin position="55"/>
        <end position="69"/>
    </location>
</feature>
<proteinExistence type="predicted"/>
<dbReference type="GO" id="GO:0001228">
    <property type="term" value="F:DNA-binding transcription activator activity, RNA polymerase II-specific"/>
    <property type="evidence" value="ECO:0007669"/>
    <property type="project" value="TreeGrafter"/>
</dbReference>
<dbReference type="AlphaFoldDB" id="A0A4S2MQ42"/>
<dbReference type="Pfam" id="PF00172">
    <property type="entry name" value="Zn_clus"/>
    <property type="match status" value="1"/>
</dbReference>
<dbReference type="Proteomes" id="UP000298138">
    <property type="component" value="Unassembled WGS sequence"/>
</dbReference>
<dbReference type="OrthoDB" id="416217at2759"/>
<keyword evidence="1" id="KW-0539">Nucleus</keyword>
<evidence type="ECO:0000313" key="4">
    <source>
        <dbReference type="EMBL" id="TGZ79332.1"/>
    </source>
</evidence>
<dbReference type="InParanoid" id="A0A4S2MQ42"/>
<dbReference type="SUPFAM" id="SSF57701">
    <property type="entry name" value="Zn2/Cys6 DNA-binding domain"/>
    <property type="match status" value="1"/>
</dbReference>
<dbReference type="Pfam" id="PF11951">
    <property type="entry name" value="Fungal_trans_2"/>
    <property type="match status" value="1"/>
</dbReference>
<accession>A0A4S2MQ42</accession>
<name>A0A4S2MQ42_9PEZI</name>
<dbReference type="STRING" id="341454.A0A4S2MQ42"/>
<evidence type="ECO:0000256" key="1">
    <source>
        <dbReference type="ARBA" id="ARBA00023242"/>
    </source>
</evidence>
<dbReference type="PROSITE" id="PS50048">
    <property type="entry name" value="ZN2_CY6_FUNGAL_2"/>
    <property type="match status" value="1"/>
</dbReference>
<dbReference type="InterPro" id="IPR053157">
    <property type="entry name" value="Sterol_Uptake_Regulator"/>
</dbReference>
<dbReference type="InterPro" id="IPR036864">
    <property type="entry name" value="Zn2-C6_fun-type_DNA-bd_sf"/>
</dbReference>